<keyword evidence="1" id="KW-0560">Oxidoreductase</keyword>
<dbReference type="Gene3D" id="3.30.360.10">
    <property type="entry name" value="Dihydrodipicolinate Reductase, domain 2"/>
    <property type="match status" value="1"/>
</dbReference>
<accession>A0A0H1R912</accession>
<evidence type="ECO:0000259" key="2">
    <source>
        <dbReference type="Pfam" id="PF22725"/>
    </source>
</evidence>
<dbReference type="InterPro" id="IPR036291">
    <property type="entry name" value="NAD(P)-bd_dom_sf"/>
</dbReference>
<dbReference type="InterPro" id="IPR050463">
    <property type="entry name" value="Gfo/Idh/MocA_oxidrdct_glycsds"/>
</dbReference>
<dbReference type="EMBL" id="LCYG01000056">
    <property type="protein sequence ID" value="KLK91296.1"/>
    <property type="molecule type" value="Genomic_DNA"/>
</dbReference>
<dbReference type="PANTHER" id="PTHR43818:SF11">
    <property type="entry name" value="BCDNA.GH03377"/>
    <property type="match status" value="1"/>
</dbReference>
<dbReference type="RefSeq" id="WP_047190927.1">
    <property type="nucleotide sequence ID" value="NZ_LCYG01000056.1"/>
</dbReference>
<organism evidence="3 4">
    <name type="scientific">Microvirga vignae</name>
    <dbReference type="NCBI Taxonomy" id="1225564"/>
    <lineage>
        <taxon>Bacteria</taxon>
        <taxon>Pseudomonadati</taxon>
        <taxon>Pseudomonadota</taxon>
        <taxon>Alphaproteobacteria</taxon>
        <taxon>Hyphomicrobiales</taxon>
        <taxon>Methylobacteriaceae</taxon>
        <taxon>Microvirga</taxon>
    </lineage>
</organism>
<dbReference type="Proteomes" id="UP000035489">
    <property type="component" value="Unassembled WGS sequence"/>
</dbReference>
<evidence type="ECO:0000256" key="1">
    <source>
        <dbReference type="ARBA" id="ARBA00023002"/>
    </source>
</evidence>
<dbReference type="SUPFAM" id="SSF51735">
    <property type="entry name" value="NAD(P)-binding Rossmann-fold domains"/>
    <property type="match status" value="1"/>
</dbReference>
<dbReference type="STRING" id="1225564.AA309_20765"/>
<evidence type="ECO:0000313" key="4">
    <source>
        <dbReference type="Proteomes" id="UP000035489"/>
    </source>
</evidence>
<sequence length="323" mass="34767">MRVALLGVSHWHARMHLDAIRFSGGEVIATWDRNADIGATFAALHGLSACQSLGQALAARPDLVVLMGSPPNVLEIALEVMAADVPMILEKPASSMTHSLALIVEETLRRGSFVGVPLPNRFSPIFREIAGLEGQGRLGKLAHGHFRIVNGPPQRYRDDGVGWMLDPAISGGGALRNLGIHGIDAARALAQGALRVVSALIGNRIHRERVEDHAHVALLDEAGTLFTIEAGYTYASMAPGGDFEWRLATSNAYLIDRGETAQCATLDDGSVRALPPEPTSTRYRLFMADTFNRMRTGAAPAVGIQDYHSAMQLIDMAYEKANS</sequence>
<dbReference type="AlphaFoldDB" id="A0A0H1R912"/>
<reference evidence="3 4" key="1">
    <citation type="submission" date="2015-05" db="EMBL/GenBank/DDBJ databases">
        <title>Draft genome sequence of Microvirga vignae strain BR3299, a novel nitrogen fixing bacteria isolated from Brazil semi-aired region.</title>
        <authorList>
            <person name="Zilli J.E."/>
            <person name="Passos S.R."/>
            <person name="Leite J."/>
            <person name="Baldani J.I."/>
            <person name="Xavier G.R."/>
            <person name="Rumjaneck N.G."/>
            <person name="Simoes-Araujo J.L."/>
        </authorList>
    </citation>
    <scope>NUCLEOTIDE SEQUENCE [LARGE SCALE GENOMIC DNA]</scope>
    <source>
        <strain evidence="3 4">BR3299</strain>
    </source>
</reference>
<evidence type="ECO:0000313" key="3">
    <source>
        <dbReference type="EMBL" id="KLK91296.1"/>
    </source>
</evidence>
<keyword evidence="4" id="KW-1185">Reference proteome</keyword>
<protein>
    <submittedName>
        <fullName evidence="3">Dehydrogenase</fullName>
    </submittedName>
</protein>
<dbReference type="GO" id="GO:0016491">
    <property type="term" value="F:oxidoreductase activity"/>
    <property type="evidence" value="ECO:0007669"/>
    <property type="project" value="UniProtKB-KW"/>
</dbReference>
<comment type="caution">
    <text evidence="3">The sequence shown here is derived from an EMBL/GenBank/DDBJ whole genome shotgun (WGS) entry which is preliminary data.</text>
</comment>
<dbReference type="PANTHER" id="PTHR43818">
    <property type="entry name" value="BCDNA.GH03377"/>
    <property type="match status" value="1"/>
</dbReference>
<proteinExistence type="predicted"/>
<name>A0A0H1R912_9HYPH</name>
<feature type="domain" description="GFO/IDH/MocA-like oxidoreductase" evidence="2">
    <location>
        <begin position="132"/>
        <end position="236"/>
    </location>
</feature>
<dbReference type="PATRIC" id="fig|1225564.3.peg.5481"/>
<dbReference type="Pfam" id="PF22725">
    <property type="entry name" value="GFO_IDH_MocA_C3"/>
    <property type="match status" value="1"/>
</dbReference>
<dbReference type="SUPFAM" id="SSF55347">
    <property type="entry name" value="Glyceraldehyde-3-phosphate dehydrogenase-like, C-terminal domain"/>
    <property type="match status" value="1"/>
</dbReference>
<dbReference type="Gene3D" id="3.40.50.720">
    <property type="entry name" value="NAD(P)-binding Rossmann-like Domain"/>
    <property type="match status" value="1"/>
</dbReference>
<dbReference type="OrthoDB" id="9792935at2"/>
<gene>
    <name evidence="3" type="ORF">AA309_20765</name>
</gene>
<dbReference type="InterPro" id="IPR055170">
    <property type="entry name" value="GFO_IDH_MocA-like_dom"/>
</dbReference>